<accession>A0A212KFP2</accession>
<organism evidence="2">
    <name type="scientific">uncultured Eubacteriales bacterium</name>
    <dbReference type="NCBI Taxonomy" id="172733"/>
    <lineage>
        <taxon>Bacteria</taxon>
        <taxon>Bacillati</taxon>
        <taxon>Bacillota</taxon>
        <taxon>Clostridia</taxon>
        <taxon>Eubacteriales</taxon>
        <taxon>environmental samples</taxon>
    </lineage>
</organism>
<gene>
    <name evidence="2" type="ORF">KL86CLO1_12962</name>
</gene>
<evidence type="ECO:0000313" key="2">
    <source>
        <dbReference type="EMBL" id="SBW10546.1"/>
    </source>
</evidence>
<evidence type="ECO:0000256" key="1">
    <source>
        <dbReference type="SAM" id="MobiDB-lite"/>
    </source>
</evidence>
<name>A0A212KFP2_9FIRM</name>
<feature type="compositionally biased region" description="Acidic residues" evidence="1">
    <location>
        <begin position="1"/>
        <end position="10"/>
    </location>
</feature>
<feature type="region of interest" description="Disordered" evidence="1">
    <location>
        <begin position="1"/>
        <end position="24"/>
    </location>
</feature>
<dbReference type="AlphaFoldDB" id="A0A212KFP2"/>
<reference evidence="2" key="1">
    <citation type="submission" date="2016-04" db="EMBL/GenBank/DDBJ databases">
        <authorList>
            <person name="Evans L.H."/>
            <person name="Alamgir A."/>
            <person name="Owens N."/>
            <person name="Weber N.D."/>
            <person name="Virtaneva K."/>
            <person name="Barbian K."/>
            <person name="Babar A."/>
            <person name="Rosenke K."/>
        </authorList>
    </citation>
    <scope>NUCLEOTIDE SEQUENCE</scope>
    <source>
        <strain evidence="2">86</strain>
    </source>
</reference>
<protein>
    <submittedName>
        <fullName evidence="2">Uncharacterized protein</fullName>
    </submittedName>
</protein>
<dbReference type="EMBL" id="FLUN01000001">
    <property type="protein sequence ID" value="SBW10546.1"/>
    <property type="molecule type" value="Genomic_DNA"/>
</dbReference>
<sequence>MPEEKQDVDDLIFPGEIVQPVSDR</sequence>
<proteinExistence type="predicted"/>